<dbReference type="InterPro" id="IPR021109">
    <property type="entry name" value="Peptidase_aspartic_dom_sf"/>
</dbReference>
<feature type="region of interest" description="Disordered" evidence="1">
    <location>
        <begin position="39"/>
        <end position="69"/>
    </location>
</feature>
<dbReference type="Gene3D" id="2.40.70.10">
    <property type="entry name" value="Acid Proteases"/>
    <property type="match status" value="1"/>
</dbReference>
<dbReference type="Proteomes" id="UP000515211">
    <property type="component" value="Chromosome 3"/>
</dbReference>
<gene>
    <name evidence="3" type="primary">LOC107480235</name>
</gene>
<keyword evidence="2" id="KW-1185">Reference proteome</keyword>
<feature type="compositionally biased region" description="Basic and acidic residues" evidence="1">
    <location>
        <begin position="94"/>
        <end position="121"/>
    </location>
</feature>
<name>A0A6P4CT11_ARADU</name>
<accession>A0A6P4CT11</accession>
<evidence type="ECO:0000313" key="2">
    <source>
        <dbReference type="Proteomes" id="UP000515211"/>
    </source>
</evidence>
<evidence type="ECO:0000256" key="1">
    <source>
        <dbReference type="SAM" id="MobiDB-lite"/>
    </source>
</evidence>
<organism evidence="2 3">
    <name type="scientific">Arachis duranensis</name>
    <name type="common">Wild peanut</name>
    <dbReference type="NCBI Taxonomy" id="130453"/>
    <lineage>
        <taxon>Eukaryota</taxon>
        <taxon>Viridiplantae</taxon>
        <taxon>Streptophyta</taxon>
        <taxon>Embryophyta</taxon>
        <taxon>Tracheophyta</taxon>
        <taxon>Spermatophyta</taxon>
        <taxon>Magnoliopsida</taxon>
        <taxon>eudicotyledons</taxon>
        <taxon>Gunneridae</taxon>
        <taxon>Pentapetalae</taxon>
        <taxon>rosids</taxon>
        <taxon>fabids</taxon>
        <taxon>Fabales</taxon>
        <taxon>Fabaceae</taxon>
        <taxon>Papilionoideae</taxon>
        <taxon>50 kb inversion clade</taxon>
        <taxon>dalbergioids sensu lato</taxon>
        <taxon>Dalbergieae</taxon>
        <taxon>Pterocarpus clade</taxon>
        <taxon>Arachis</taxon>
    </lineage>
</organism>
<feature type="compositionally biased region" description="Polar residues" evidence="1">
    <location>
        <begin position="43"/>
        <end position="69"/>
    </location>
</feature>
<feature type="region of interest" description="Disordered" evidence="1">
    <location>
        <begin position="84"/>
        <end position="121"/>
    </location>
</feature>
<reference evidence="2" key="1">
    <citation type="journal article" date="2016" name="Nat. Genet.">
        <title>The genome sequences of Arachis duranensis and Arachis ipaensis, the diploid ancestors of cultivated peanut.</title>
        <authorList>
            <person name="Bertioli D.J."/>
            <person name="Cannon S.B."/>
            <person name="Froenicke L."/>
            <person name="Huang G."/>
            <person name="Farmer A.D."/>
            <person name="Cannon E.K."/>
            <person name="Liu X."/>
            <person name="Gao D."/>
            <person name="Clevenger J."/>
            <person name="Dash S."/>
            <person name="Ren L."/>
            <person name="Moretzsohn M.C."/>
            <person name="Shirasawa K."/>
            <person name="Huang W."/>
            <person name="Vidigal B."/>
            <person name="Abernathy B."/>
            <person name="Chu Y."/>
            <person name="Niederhuth C.E."/>
            <person name="Umale P."/>
            <person name="Araujo A.C."/>
            <person name="Kozik A."/>
            <person name="Kim K.D."/>
            <person name="Burow M.D."/>
            <person name="Varshney R.K."/>
            <person name="Wang X."/>
            <person name="Zhang X."/>
            <person name="Barkley N."/>
            <person name="Guimaraes P.M."/>
            <person name="Isobe S."/>
            <person name="Guo B."/>
            <person name="Liao B."/>
            <person name="Stalker H.T."/>
            <person name="Schmitz R.J."/>
            <person name="Scheffler B.E."/>
            <person name="Leal-Bertioli S.C."/>
            <person name="Xun X."/>
            <person name="Jackson S.A."/>
            <person name="Michelmore R."/>
            <person name="Ozias-Akins P."/>
        </authorList>
    </citation>
    <scope>NUCLEOTIDE SEQUENCE [LARGE SCALE GENOMIC DNA]</scope>
    <source>
        <strain evidence="2">cv. V14167</strain>
    </source>
</reference>
<dbReference type="GeneID" id="107480235"/>
<dbReference type="PANTHER" id="PTHR33067">
    <property type="entry name" value="RNA-DIRECTED DNA POLYMERASE-RELATED"/>
    <property type="match status" value="1"/>
</dbReference>
<dbReference type="AlphaFoldDB" id="A0A6P4CT11"/>
<reference evidence="3" key="2">
    <citation type="submission" date="2025-08" db="UniProtKB">
        <authorList>
            <consortium name="RefSeq"/>
        </authorList>
    </citation>
    <scope>IDENTIFICATION</scope>
    <source>
        <tissue evidence="3">Whole plant</tissue>
    </source>
</reference>
<dbReference type="KEGG" id="adu:107480235"/>
<dbReference type="CDD" id="cd00303">
    <property type="entry name" value="retropepsin_like"/>
    <property type="match status" value="1"/>
</dbReference>
<evidence type="ECO:0000313" key="3">
    <source>
        <dbReference type="RefSeq" id="XP_015955871.1"/>
    </source>
</evidence>
<sequence>MEEIKTKDGGIILIKGGIKLLKLNLIQANKPTIIKLPKALSPPATQNDQQVLTSSGLPSQPQPNPKGSINTITLTSGTKLDEIGVVPTNSSEEPLNKGKGEEVEVTRDEEGSVAKDEEGPLKVKEPKWKNPLEEPMPIPFPTLTKKAKKQEKLDPNMVKIFKNVEVTIPLFQNIQQVPKYAKFLKEVCTHKEKIGELNKRSVDDSISSLIPEKCNDPGSCLVTCLIGGVKFMDCMCDLGACVSIMPLPIYDRLNLPPVKRSGARFVLADKSIVSVVGIAKNVLIDIQGLLFPVDFHILETPPINSDKPSSILLGRPFLKTADDKVVEFTLEESKKPVLEAYSIFGCDIIEEQVIEDGKEQEENKNAKELEIFLVGEVSK</sequence>
<dbReference type="RefSeq" id="XP_015955871.1">
    <property type="nucleotide sequence ID" value="XM_016100385.1"/>
</dbReference>
<dbReference type="PANTHER" id="PTHR33067:SF15">
    <property type="entry name" value="RNA-DIRECTED DNA POLYMERASE"/>
    <property type="match status" value="1"/>
</dbReference>
<protein>
    <submittedName>
        <fullName evidence="3">Uncharacterized protein LOC107480235</fullName>
    </submittedName>
</protein>
<proteinExistence type="predicted"/>